<name>A0A392VMQ3_9FABA</name>
<feature type="region of interest" description="Disordered" evidence="1">
    <location>
        <begin position="1"/>
        <end position="39"/>
    </location>
</feature>
<feature type="compositionally biased region" description="Polar residues" evidence="1">
    <location>
        <begin position="1"/>
        <end position="10"/>
    </location>
</feature>
<dbReference type="AlphaFoldDB" id="A0A392VMQ3"/>
<reference evidence="2 3" key="1">
    <citation type="journal article" date="2018" name="Front. Plant Sci.">
        <title>Red Clover (Trifolium pratense) and Zigzag Clover (T. medium) - A Picture of Genomic Similarities and Differences.</title>
        <authorList>
            <person name="Dluhosova J."/>
            <person name="Istvanek J."/>
            <person name="Nedelnik J."/>
            <person name="Repkova J."/>
        </authorList>
    </citation>
    <scope>NUCLEOTIDE SEQUENCE [LARGE SCALE GENOMIC DNA]</scope>
    <source>
        <strain evidence="3">cv. 10/8</strain>
        <tissue evidence="2">Leaf</tissue>
    </source>
</reference>
<evidence type="ECO:0000256" key="1">
    <source>
        <dbReference type="SAM" id="MobiDB-lite"/>
    </source>
</evidence>
<dbReference type="Proteomes" id="UP000265520">
    <property type="component" value="Unassembled WGS sequence"/>
</dbReference>
<dbReference type="EMBL" id="LXQA011181398">
    <property type="protein sequence ID" value="MCI88015.1"/>
    <property type="molecule type" value="Genomic_DNA"/>
</dbReference>
<proteinExistence type="predicted"/>
<organism evidence="2 3">
    <name type="scientific">Trifolium medium</name>
    <dbReference type="NCBI Taxonomy" id="97028"/>
    <lineage>
        <taxon>Eukaryota</taxon>
        <taxon>Viridiplantae</taxon>
        <taxon>Streptophyta</taxon>
        <taxon>Embryophyta</taxon>
        <taxon>Tracheophyta</taxon>
        <taxon>Spermatophyta</taxon>
        <taxon>Magnoliopsida</taxon>
        <taxon>eudicotyledons</taxon>
        <taxon>Gunneridae</taxon>
        <taxon>Pentapetalae</taxon>
        <taxon>rosids</taxon>
        <taxon>fabids</taxon>
        <taxon>Fabales</taxon>
        <taxon>Fabaceae</taxon>
        <taxon>Papilionoideae</taxon>
        <taxon>50 kb inversion clade</taxon>
        <taxon>NPAAA clade</taxon>
        <taxon>Hologalegina</taxon>
        <taxon>IRL clade</taxon>
        <taxon>Trifolieae</taxon>
        <taxon>Trifolium</taxon>
    </lineage>
</organism>
<protein>
    <submittedName>
        <fullName evidence="2">Uncharacterized protein</fullName>
    </submittedName>
</protein>
<evidence type="ECO:0000313" key="2">
    <source>
        <dbReference type="EMBL" id="MCI88015.1"/>
    </source>
</evidence>
<feature type="non-terminal residue" evidence="2">
    <location>
        <position position="1"/>
    </location>
</feature>
<comment type="caution">
    <text evidence="2">The sequence shown here is derived from an EMBL/GenBank/DDBJ whole genome shotgun (WGS) entry which is preliminary data.</text>
</comment>
<keyword evidence="3" id="KW-1185">Reference proteome</keyword>
<accession>A0A392VMQ3</accession>
<sequence length="61" mass="6732">THLRAAQTTCARHANSRNKISKHRATCQGPKLNRPPALNGASRQMHLRAVPEAEHEEIVAV</sequence>
<evidence type="ECO:0000313" key="3">
    <source>
        <dbReference type="Proteomes" id="UP000265520"/>
    </source>
</evidence>
<feature type="compositionally biased region" description="Basic residues" evidence="1">
    <location>
        <begin position="14"/>
        <end position="25"/>
    </location>
</feature>